<dbReference type="Proteomes" id="UP001163064">
    <property type="component" value="Unassembled WGS sequence"/>
</dbReference>
<evidence type="ECO:0000313" key="1">
    <source>
        <dbReference type="EMBL" id="MCX3059000.1"/>
    </source>
</evidence>
<reference evidence="1" key="1">
    <citation type="submission" date="2022-10" db="EMBL/GenBank/DDBJ databases">
        <title>Streptomyces beihaiensis sp. nov., a chitin degrading actinobacterium, isolated from shrimp pond soil.</title>
        <authorList>
            <person name="Xie J."/>
            <person name="Shen N."/>
        </authorList>
    </citation>
    <scope>NUCLEOTIDE SEQUENCE</scope>
    <source>
        <strain evidence="1">GXMU-J5</strain>
    </source>
</reference>
<protein>
    <recommendedName>
        <fullName evidence="3">HEAT repeat domain-containing protein</fullName>
    </recommendedName>
</protein>
<dbReference type="RefSeq" id="WP_266596448.1">
    <property type="nucleotide sequence ID" value="NZ_JAPHNL010000028.1"/>
</dbReference>
<accession>A0ABT3TPN5</accession>
<name>A0ABT3TPN5_9ACTN</name>
<sequence>MSLVELITQADEPSLAASGLACLDRCLPLLGSDAGDDEVLRPLWASLAAGGTDWAERLTAARGVLDAGEPDAAGGEAAQLVRRMLDAAPSEASGGAWRGWADACSVASLQVHRMLDAADDGDGAPCVTARREGRSEPMSPLADAELRRQTKILQLLAAGGPTGLRQALDVSTEGRRVLRAAVSRRARSGA</sequence>
<organism evidence="1 2">
    <name type="scientific">Streptomyces beihaiensis</name>
    <dbReference type="NCBI Taxonomy" id="2984495"/>
    <lineage>
        <taxon>Bacteria</taxon>
        <taxon>Bacillati</taxon>
        <taxon>Actinomycetota</taxon>
        <taxon>Actinomycetes</taxon>
        <taxon>Kitasatosporales</taxon>
        <taxon>Streptomycetaceae</taxon>
        <taxon>Streptomyces</taxon>
    </lineage>
</organism>
<dbReference type="EMBL" id="JAPHNL010000028">
    <property type="protein sequence ID" value="MCX3059000.1"/>
    <property type="molecule type" value="Genomic_DNA"/>
</dbReference>
<evidence type="ECO:0000313" key="2">
    <source>
        <dbReference type="Proteomes" id="UP001163064"/>
    </source>
</evidence>
<comment type="caution">
    <text evidence="1">The sequence shown here is derived from an EMBL/GenBank/DDBJ whole genome shotgun (WGS) entry which is preliminary data.</text>
</comment>
<evidence type="ECO:0008006" key="3">
    <source>
        <dbReference type="Google" id="ProtNLM"/>
    </source>
</evidence>
<gene>
    <name evidence="1" type="ORF">OFY01_04275</name>
</gene>
<keyword evidence="2" id="KW-1185">Reference proteome</keyword>
<proteinExistence type="predicted"/>